<dbReference type="Proteomes" id="UP000829398">
    <property type="component" value="Chromosome 5"/>
</dbReference>
<comment type="caution">
    <text evidence="1">The sequence shown here is derived from an EMBL/GenBank/DDBJ whole genome shotgun (WGS) entry which is preliminary data.</text>
</comment>
<sequence length="479" mass="54426">MPLLHLRVSKAMYHGILEKVERKFNGWSGKNLSFAGRVTLTQIVMQALSIYSMQTTRLPTTTITKIEQQRRRFIWSGNSEVKKLHLVNWVDVCHSKLSEGLGLKNLMLMNKALLMKLGWGLLVNNNSYWAQGICSKYGFDPTGYATSLHTKYGSYLWKAIGRVWLKHIRFWQDTWVADVGPLVNLAVAPIHEAIFHDWVADAINSNGLWNWSRFGFLLPHNVVLMIAAIKPPTPNNNADQFYWDWIFANIQGTSLHSSTRELSCIFGVAIWCIWVGRNKLLFEGKVVNEESMVQDIRVRVEEILRTFDAFQSDRGLRVQNMFGWLPPRWPKGSGLVGASGLIRDATGRWHGGFCMNIGICSVTIAELWGLYQGLILAWQMGIRLLVVEIDSLCVTQLLNKKSFNATLPLVNDILGLLSHDWQVFVHYIYREANFAADFLASHALTLPLGLHHFATPPLDVETWLRNDGLGTVFPRVVKP</sequence>
<accession>A0ACB8KHR0</accession>
<evidence type="ECO:0000313" key="2">
    <source>
        <dbReference type="Proteomes" id="UP000829398"/>
    </source>
</evidence>
<organism evidence="1 2">
    <name type="scientific">Citrus sinensis</name>
    <name type="common">Sweet orange</name>
    <name type="synonym">Citrus aurantium var. sinensis</name>
    <dbReference type="NCBI Taxonomy" id="2711"/>
    <lineage>
        <taxon>Eukaryota</taxon>
        <taxon>Viridiplantae</taxon>
        <taxon>Streptophyta</taxon>
        <taxon>Embryophyta</taxon>
        <taxon>Tracheophyta</taxon>
        <taxon>Spermatophyta</taxon>
        <taxon>Magnoliopsida</taxon>
        <taxon>eudicotyledons</taxon>
        <taxon>Gunneridae</taxon>
        <taxon>Pentapetalae</taxon>
        <taxon>rosids</taxon>
        <taxon>malvids</taxon>
        <taxon>Sapindales</taxon>
        <taxon>Rutaceae</taxon>
        <taxon>Aurantioideae</taxon>
        <taxon>Citrus</taxon>
    </lineage>
</organism>
<keyword evidence="2" id="KW-1185">Reference proteome</keyword>
<gene>
    <name evidence="1" type="ORF">KPL71_015225</name>
</gene>
<proteinExistence type="predicted"/>
<name>A0ACB8KHR0_CITSI</name>
<dbReference type="EMBL" id="CM039174">
    <property type="protein sequence ID" value="KAH9753856.1"/>
    <property type="molecule type" value="Genomic_DNA"/>
</dbReference>
<evidence type="ECO:0000313" key="1">
    <source>
        <dbReference type="EMBL" id="KAH9753856.1"/>
    </source>
</evidence>
<protein>
    <submittedName>
        <fullName evidence="1">Ribonuclease H protein</fullName>
    </submittedName>
</protein>
<reference evidence="2" key="1">
    <citation type="journal article" date="2023" name="Hortic. Res.">
        <title>A chromosome-level phased genome enabling allele-level studies in sweet orange: a case study on citrus Huanglongbing tolerance.</title>
        <authorList>
            <person name="Wu B."/>
            <person name="Yu Q."/>
            <person name="Deng Z."/>
            <person name="Duan Y."/>
            <person name="Luo F."/>
            <person name="Gmitter F. Jr."/>
        </authorList>
    </citation>
    <scope>NUCLEOTIDE SEQUENCE [LARGE SCALE GENOMIC DNA]</scope>
    <source>
        <strain evidence="2">cv. Valencia</strain>
    </source>
</reference>